<comment type="function">
    <text evidence="1">Lignin degradation and detoxification of lignin-derived products.</text>
</comment>
<feature type="domain" description="Plastocyanin-like" evidence="13">
    <location>
        <begin position="682"/>
        <end position="804"/>
    </location>
</feature>
<dbReference type="InterPro" id="IPR008972">
    <property type="entry name" value="Cupredoxin"/>
</dbReference>
<dbReference type="InterPro" id="IPR011706">
    <property type="entry name" value="Cu-oxidase_C"/>
</dbReference>
<evidence type="ECO:0000259" key="13">
    <source>
        <dbReference type="Pfam" id="PF07731"/>
    </source>
</evidence>
<evidence type="ECO:0000259" key="12">
    <source>
        <dbReference type="Pfam" id="PF01575"/>
    </source>
</evidence>
<dbReference type="GO" id="GO:0016491">
    <property type="term" value="F:oxidoreductase activity"/>
    <property type="evidence" value="ECO:0007669"/>
    <property type="project" value="UniProtKB-KW"/>
</dbReference>
<dbReference type="SUPFAM" id="SSF54637">
    <property type="entry name" value="Thioesterase/thiol ester dehydrase-isomerase"/>
    <property type="match status" value="2"/>
</dbReference>
<evidence type="ECO:0000313" key="16">
    <source>
        <dbReference type="Proteomes" id="UP000663861"/>
    </source>
</evidence>
<evidence type="ECO:0000256" key="1">
    <source>
        <dbReference type="ARBA" id="ARBA00002075"/>
    </source>
</evidence>
<keyword evidence="4" id="KW-0479">Metal-binding</keyword>
<sequence length="834" mass="91724">MLKGAESDVNDFSKAIGGERTPGLPKFDPNRAIHGGMSIETLRPLPVESGPGWTLTKKIIGVTENKSGIIVDAELVLLDPKGTPYARLVTSGFNVGAKATGDRFSKIIGKAPQGKQPPKDKKPDYVVTESTNKEQAVLYRLSGDYNPLHIDPSIGQRTGFGGVILHGLSSYGFAARAVLKSVPGELKAFAVRFTSPVRPGDALETSIWEMGPGPDGTTELAFVQKNLSSGKAPAGLAATFFTFSLVASAFARVVDYKLDVANGVIAPDGVTRNAVLVNGRFPGPLITANKGDTLKITVRNRLSDPTMRRSTTIHWHGLLQHRTAEEDGPAFVTQCPIPPQESYTYTMPLGEQTGTYWYHSHLSSQYVDGLRGPLVVYGLWNPKDPYRNYYDVDDERTVFTLADWYHTPSEAIIAAHDVLKTIPDSGTINGKGKYDPASANTNSTQLENLYTLKVKRGKRYRLRIINASAIASFRFSVQGHKCTIIEADGVLTKPIEVDAFDILAGQRYSCILKADQDPDSYWINAPITNVLNTNVQALLVYEDDRRPIHYPWKPFLTWKISDQIIRYWQHKHGSHGHKGKGHHHKVRAIGGGSGLSSRVKSRAGELSKKAVELATALAASEGEFEKRQSVDNSTVVLDETKLIPLVQPGAPGGSRPADVVVPLDFDLNFANGLWRINNISYSPPDVPTLLKILTDKDGVNAADFMQDEHTFILPKDKVVELHIKGQALGIVHPMHLHGHAFDVVQFGNNPPNYVNPPRRDVVGVTDAGVRIQFRTDNPGPWFLHCHIDWHLEEGFAMVFAEAPEETKKGSQSVKPDNKWKKLCGKYDKLPEDLQ</sequence>
<evidence type="ECO:0000259" key="14">
    <source>
        <dbReference type="Pfam" id="PF07732"/>
    </source>
</evidence>
<evidence type="ECO:0000256" key="6">
    <source>
        <dbReference type="ARBA" id="ARBA00023002"/>
    </source>
</evidence>
<evidence type="ECO:0000256" key="7">
    <source>
        <dbReference type="ARBA" id="ARBA00023008"/>
    </source>
</evidence>
<dbReference type="Pfam" id="PF07732">
    <property type="entry name" value="Cu-oxidase_3"/>
    <property type="match status" value="1"/>
</dbReference>
<evidence type="ECO:0008006" key="17">
    <source>
        <dbReference type="Google" id="ProtNLM"/>
    </source>
</evidence>
<dbReference type="InterPro" id="IPR045087">
    <property type="entry name" value="Cu-oxidase_fam"/>
</dbReference>
<dbReference type="AlphaFoldDB" id="A0A8H3AAU2"/>
<evidence type="ECO:0000256" key="8">
    <source>
        <dbReference type="ARBA" id="ARBA00023157"/>
    </source>
</evidence>
<dbReference type="PANTHER" id="PTHR11709">
    <property type="entry name" value="MULTI-COPPER OXIDASE"/>
    <property type="match status" value="1"/>
</dbReference>
<dbReference type="FunFam" id="2.60.40.420:FF:000045">
    <property type="entry name" value="Laccase 2"/>
    <property type="match status" value="1"/>
</dbReference>
<dbReference type="InterPro" id="IPR011707">
    <property type="entry name" value="Cu-oxidase-like_N"/>
</dbReference>
<evidence type="ECO:0000259" key="11">
    <source>
        <dbReference type="Pfam" id="PF00394"/>
    </source>
</evidence>
<feature type="region of interest" description="Disordered" evidence="10">
    <location>
        <begin position="1"/>
        <end position="30"/>
    </location>
</feature>
<keyword evidence="7" id="KW-0186">Copper</keyword>
<name>A0A8H3AAU2_9AGAM</name>
<evidence type="ECO:0000256" key="3">
    <source>
        <dbReference type="ARBA" id="ARBA00011738"/>
    </source>
</evidence>
<feature type="domain" description="Plastocyanin-like" evidence="11">
    <location>
        <begin position="396"/>
        <end position="542"/>
    </location>
</feature>
<evidence type="ECO:0000256" key="9">
    <source>
        <dbReference type="ARBA" id="ARBA00023180"/>
    </source>
</evidence>
<comment type="similarity">
    <text evidence="2">Belongs to the multicopper oxidase family.</text>
</comment>
<keyword evidence="8" id="KW-1015">Disulfide bond</keyword>
<evidence type="ECO:0000313" key="15">
    <source>
        <dbReference type="EMBL" id="CAE6412115.1"/>
    </source>
</evidence>
<evidence type="ECO:0000256" key="4">
    <source>
        <dbReference type="ARBA" id="ARBA00022723"/>
    </source>
</evidence>
<comment type="caution">
    <text evidence="15">The sequence shown here is derived from an EMBL/GenBank/DDBJ whole genome shotgun (WGS) entry which is preliminary data.</text>
</comment>
<dbReference type="Pfam" id="PF07731">
    <property type="entry name" value="Cu-oxidase_2"/>
    <property type="match status" value="1"/>
</dbReference>
<keyword evidence="6" id="KW-0560">Oxidoreductase</keyword>
<evidence type="ECO:0000256" key="5">
    <source>
        <dbReference type="ARBA" id="ARBA00022729"/>
    </source>
</evidence>
<dbReference type="EMBL" id="CAJMWY010000047">
    <property type="protein sequence ID" value="CAE6412115.1"/>
    <property type="molecule type" value="Genomic_DNA"/>
</dbReference>
<feature type="domain" description="MaoC-like" evidence="12">
    <location>
        <begin position="118"/>
        <end position="211"/>
    </location>
</feature>
<dbReference type="Gene3D" id="3.10.129.10">
    <property type="entry name" value="Hotdog Thioesterase"/>
    <property type="match status" value="1"/>
</dbReference>
<organism evidence="15 16">
    <name type="scientific">Rhizoctonia solani</name>
    <dbReference type="NCBI Taxonomy" id="456999"/>
    <lineage>
        <taxon>Eukaryota</taxon>
        <taxon>Fungi</taxon>
        <taxon>Dikarya</taxon>
        <taxon>Basidiomycota</taxon>
        <taxon>Agaricomycotina</taxon>
        <taxon>Agaricomycetes</taxon>
        <taxon>Cantharellales</taxon>
        <taxon>Ceratobasidiaceae</taxon>
        <taxon>Rhizoctonia</taxon>
    </lineage>
</organism>
<keyword evidence="9" id="KW-0325">Glycoprotein</keyword>
<proteinExistence type="inferred from homology"/>
<protein>
    <recommendedName>
        <fullName evidence="17">Laccase, multicopper oxidase, benzenediol:oxygen oxidorectuctase</fullName>
    </recommendedName>
</protein>
<dbReference type="InterPro" id="IPR033138">
    <property type="entry name" value="Cu_oxidase_CS"/>
</dbReference>
<dbReference type="CDD" id="cd13856">
    <property type="entry name" value="CuRO_1_Tv-LCC_like"/>
    <property type="match status" value="1"/>
</dbReference>
<gene>
    <name evidence="15" type="ORF">RDB_LOCUS2962</name>
</gene>
<dbReference type="InterPro" id="IPR001117">
    <property type="entry name" value="Cu-oxidase_2nd"/>
</dbReference>
<dbReference type="PANTHER" id="PTHR11709:SF511">
    <property type="entry name" value="LACCASE"/>
    <property type="match status" value="1"/>
</dbReference>
<feature type="domain" description="Plastocyanin-like" evidence="14">
    <location>
        <begin position="261"/>
        <end position="377"/>
    </location>
</feature>
<evidence type="ECO:0000256" key="2">
    <source>
        <dbReference type="ARBA" id="ARBA00010609"/>
    </source>
</evidence>
<dbReference type="InterPro" id="IPR029069">
    <property type="entry name" value="HotDog_dom_sf"/>
</dbReference>
<dbReference type="PROSITE" id="PS00079">
    <property type="entry name" value="MULTICOPPER_OXIDASE1"/>
    <property type="match status" value="1"/>
</dbReference>
<dbReference type="Pfam" id="PF00394">
    <property type="entry name" value="Cu-oxidase"/>
    <property type="match status" value="1"/>
</dbReference>
<dbReference type="GO" id="GO:0005507">
    <property type="term" value="F:copper ion binding"/>
    <property type="evidence" value="ECO:0007669"/>
    <property type="project" value="InterPro"/>
</dbReference>
<comment type="subunit">
    <text evidence="3">Homodimer.</text>
</comment>
<keyword evidence="5" id="KW-0732">Signal</keyword>
<dbReference type="CDD" id="cd13903">
    <property type="entry name" value="CuRO_3_Tv-LCC_like"/>
    <property type="match status" value="1"/>
</dbReference>
<accession>A0A8H3AAU2</accession>
<dbReference type="InterPro" id="IPR002539">
    <property type="entry name" value="MaoC-like_dom"/>
</dbReference>
<dbReference type="Gene3D" id="2.60.40.420">
    <property type="entry name" value="Cupredoxins - blue copper proteins"/>
    <property type="match status" value="3"/>
</dbReference>
<evidence type="ECO:0000256" key="10">
    <source>
        <dbReference type="SAM" id="MobiDB-lite"/>
    </source>
</evidence>
<dbReference type="Proteomes" id="UP000663861">
    <property type="component" value="Unassembled WGS sequence"/>
</dbReference>
<dbReference type="Pfam" id="PF01575">
    <property type="entry name" value="MaoC_dehydratas"/>
    <property type="match status" value="1"/>
</dbReference>
<dbReference type="SUPFAM" id="SSF49503">
    <property type="entry name" value="Cupredoxins"/>
    <property type="match status" value="3"/>
</dbReference>
<reference evidence="15" key="1">
    <citation type="submission" date="2021-01" db="EMBL/GenBank/DDBJ databases">
        <authorList>
            <person name="Kaushik A."/>
        </authorList>
    </citation>
    <scope>NUCLEOTIDE SEQUENCE</scope>
    <source>
        <strain evidence="15">AG4-RS23</strain>
    </source>
</reference>